<gene>
    <name evidence="2" type="ORF">HPK16_14545</name>
</gene>
<keyword evidence="1" id="KW-1133">Transmembrane helix</keyword>
<dbReference type="Proteomes" id="UP000548787">
    <property type="component" value="Unassembled WGS sequence"/>
</dbReference>
<dbReference type="InterPro" id="IPR036890">
    <property type="entry name" value="HATPase_C_sf"/>
</dbReference>
<feature type="transmembrane region" description="Helical" evidence="1">
    <location>
        <begin position="71"/>
        <end position="89"/>
    </location>
</feature>
<accession>A0A7W1YH79</accession>
<evidence type="ECO:0008006" key="4">
    <source>
        <dbReference type="Google" id="ProtNLM"/>
    </source>
</evidence>
<dbReference type="PROSITE" id="PS51257">
    <property type="entry name" value="PROKAR_LIPOPROTEIN"/>
    <property type="match status" value="1"/>
</dbReference>
<protein>
    <recommendedName>
        <fullName evidence="4">GHKL domain-containing protein</fullName>
    </recommendedName>
</protein>
<evidence type="ECO:0000313" key="2">
    <source>
        <dbReference type="EMBL" id="MBA3927555.1"/>
    </source>
</evidence>
<sequence length="267" mass="30317">MRLILALLITLYAIISCFVLSSFSMQAISIFLCLIALFFLVKIRFFTQYWALLGITLVGLIWIAIVGNPLAGWALVFLLLLASHYLNCAELKKQQLRNKNVHLENFVALLQAERHKNYTSHTLFQLTKNERPDVAAWLAMTEEQLHLENLDFQLDLQVPISDLPIEKDELIPFLSAILTNAKEAATQTGNGWITWRLQQQSGLFLLEVANATQMPSQATMDYLFTKSKPMSGLAFIQKQVANAYGTSDYRFEQGSFKLMLKLPAIKK</sequence>
<dbReference type="EMBL" id="JABJVM010000020">
    <property type="protein sequence ID" value="MBA3927555.1"/>
    <property type="molecule type" value="Genomic_DNA"/>
</dbReference>
<keyword evidence="1" id="KW-0472">Membrane</keyword>
<keyword evidence="3" id="KW-1185">Reference proteome</keyword>
<feature type="transmembrane region" description="Helical" evidence="1">
    <location>
        <begin position="23"/>
        <end position="41"/>
    </location>
</feature>
<keyword evidence="1" id="KW-0812">Transmembrane</keyword>
<dbReference type="Gene3D" id="3.30.565.10">
    <property type="entry name" value="Histidine kinase-like ATPase, C-terminal domain"/>
    <property type="match status" value="1"/>
</dbReference>
<name>A0A7W1YH79_9LIST</name>
<reference evidence="2 3" key="1">
    <citation type="submission" date="2020-08" db="EMBL/GenBank/DDBJ databases">
        <title>Listeria ohnekaius sp. nov. and Listeria portnoyii sp. nov. isolated from non-agricultural and natural environments.</title>
        <authorList>
            <person name="Weller D."/>
            <person name="Belias A.M."/>
            <person name="Liao J."/>
            <person name="Guo S."/>
            <person name="Orsi R.H."/>
            <person name="Wiedmann M."/>
        </authorList>
    </citation>
    <scope>NUCLEOTIDE SEQUENCE [LARGE SCALE GENOMIC DNA]</scope>
    <source>
        <strain evidence="2 3">FSL W9-0585</strain>
    </source>
</reference>
<proteinExistence type="predicted"/>
<dbReference type="RefSeq" id="WP_181677638.1">
    <property type="nucleotide sequence ID" value="NZ_JABJVM010000020.1"/>
</dbReference>
<comment type="caution">
    <text evidence="2">The sequence shown here is derived from an EMBL/GenBank/DDBJ whole genome shotgun (WGS) entry which is preliminary data.</text>
</comment>
<dbReference type="AlphaFoldDB" id="A0A7W1YH79"/>
<organism evidence="2 3">
    <name type="scientific">Listeria rustica</name>
    <dbReference type="NCBI Taxonomy" id="2713503"/>
    <lineage>
        <taxon>Bacteria</taxon>
        <taxon>Bacillati</taxon>
        <taxon>Bacillota</taxon>
        <taxon>Bacilli</taxon>
        <taxon>Bacillales</taxon>
        <taxon>Listeriaceae</taxon>
        <taxon>Listeria</taxon>
    </lineage>
</organism>
<evidence type="ECO:0000256" key="1">
    <source>
        <dbReference type="SAM" id="Phobius"/>
    </source>
</evidence>
<evidence type="ECO:0000313" key="3">
    <source>
        <dbReference type="Proteomes" id="UP000548787"/>
    </source>
</evidence>